<evidence type="ECO:0000256" key="1">
    <source>
        <dbReference type="ARBA" id="ARBA00008858"/>
    </source>
</evidence>
<feature type="region of interest" description="Disordered" evidence="3">
    <location>
        <begin position="1"/>
        <end position="26"/>
    </location>
</feature>
<accession>A0A6A6JVS6</accession>
<reference evidence="5" key="1">
    <citation type="journal article" date="2020" name="Stud. Mycol.">
        <title>101 Dothideomycetes genomes: a test case for predicting lifestyles and emergence of pathogens.</title>
        <authorList>
            <person name="Haridas S."/>
            <person name="Albert R."/>
            <person name="Binder M."/>
            <person name="Bloem J."/>
            <person name="Labutti K."/>
            <person name="Salamov A."/>
            <person name="Andreopoulos B."/>
            <person name="Baker S."/>
            <person name="Barry K."/>
            <person name="Bills G."/>
            <person name="Bluhm B."/>
            <person name="Cannon C."/>
            <person name="Castanera R."/>
            <person name="Culley D."/>
            <person name="Daum C."/>
            <person name="Ezra D."/>
            <person name="Gonzalez J."/>
            <person name="Henrissat B."/>
            <person name="Kuo A."/>
            <person name="Liang C."/>
            <person name="Lipzen A."/>
            <person name="Lutzoni F."/>
            <person name="Magnuson J."/>
            <person name="Mondo S."/>
            <person name="Nolan M."/>
            <person name="Ohm R."/>
            <person name="Pangilinan J."/>
            <person name="Park H.-J."/>
            <person name="Ramirez L."/>
            <person name="Alfaro M."/>
            <person name="Sun H."/>
            <person name="Tritt A."/>
            <person name="Yoshinaga Y."/>
            <person name="Zwiers L.-H."/>
            <person name="Turgeon B."/>
            <person name="Goodwin S."/>
            <person name="Spatafora J."/>
            <person name="Crous P."/>
            <person name="Grigoriev I."/>
        </authorList>
    </citation>
    <scope>NUCLEOTIDE SEQUENCE</scope>
    <source>
        <strain evidence="5">CBS 379.55</strain>
    </source>
</reference>
<dbReference type="EMBL" id="ML986485">
    <property type="protein sequence ID" value="KAF2280213.1"/>
    <property type="molecule type" value="Genomic_DNA"/>
</dbReference>
<dbReference type="GeneID" id="54553789"/>
<keyword evidence="4" id="KW-1133">Transmembrane helix</keyword>
<dbReference type="GO" id="GO:0008081">
    <property type="term" value="F:phosphoric diester hydrolase activity"/>
    <property type="evidence" value="ECO:0007669"/>
    <property type="project" value="InterPro"/>
</dbReference>
<dbReference type="AlphaFoldDB" id="A0A6A6JVS6"/>
<evidence type="ECO:0000313" key="5">
    <source>
        <dbReference type="EMBL" id="KAF2280213.1"/>
    </source>
</evidence>
<keyword evidence="4" id="KW-0812">Transmembrane</keyword>
<dbReference type="PROSITE" id="PS50007">
    <property type="entry name" value="PIPLC_X_DOMAIN"/>
    <property type="match status" value="1"/>
</dbReference>
<evidence type="ECO:0000256" key="2">
    <source>
        <dbReference type="ARBA" id="ARBA00014286"/>
    </source>
</evidence>
<dbReference type="InterPro" id="IPR051236">
    <property type="entry name" value="HAT_RTT109-like"/>
</dbReference>
<name>A0A6A6JVS6_WESOR</name>
<sequence>MEDVSDSALEKLRGLESSEPESSESLLPGDIALLSERSTPIPADLPKWYHRSRPRFWGFDSKKDDFEIRPPARSSLAKKRRRRRRLRICLIIAVVLLFLGSAAGVTYVSLVGALIRRLSPARPHNGLQHVLENWKEPTAAGPYRFDWRDDFSRDVVPKNCHSHNDYWRDVPLYQALAAGCVGVEADIWLMQDGELRVSHTWRSIRTERTLRNLYLDPLANILTNRNVSVASTEAKEVGVFEVDPNISVILLIDFKDNGEAIWPVLMEQLQPLHEKGWLTYYNGQEVVKGPLTIVGTGETPFERIQQNNTDRIIFYDAPLDDISNPIYTSANSYYASVKMRKAISTLWLNRISRAQQETLQRQINAAAAKGLVSRYWGTPSWPISLRTKIWFTLSEMGVGILNVDELDGATRWDWNWCVVAGLSLCGNR</sequence>
<dbReference type="InterPro" id="IPR017946">
    <property type="entry name" value="PLC-like_Pdiesterase_TIM-brl"/>
</dbReference>
<evidence type="ECO:0000256" key="4">
    <source>
        <dbReference type="SAM" id="Phobius"/>
    </source>
</evidence>
<organism evidence="5 6">
    <name type="scientific">Westerdykella ornata</name>
    <dbReference type="NCBI Taxonomy" id="318751"/>
    <lineage>
        <taxon>Eukaryota</taxon>
        <taxon>Fungi</taxon>
        <taxon>Dikarya</taxon>
        <taxon>Ascomycota</taxon>
        <taxon>Pezizomycotina</taxon>
        <taxon>Dothideomycetes</taxon>
        <taxon>Pleosporomycetidae</taxon>
        <taxon>Pleosporales</taxon>
        <taxon>Sporormiaceae</taxon>
        <taxon>Westerdykella</taxon>
    </lineage>
</organism>
<gene>
    <name evidence="5" type="ORF">EI97DRAFT_455126</name>
</gene>
<dbReference type="PANTHER" id="PTHR31571">
    <property type="entry name" value="ALTERED INHERITANCE OF MITOCHONDRIA PROTEIN 6"/>
    <property type="match status" value="1"/>
</dbReference>
<evidence type="ECO:0000256" key="3">
    <source>
        <dbReference type="SAM" id="MobiDB-lite"/>
    </source>
</evidence>
<keyword evidence="6" id="KW-1185">Reference proteome</keyword>
<evidence type="ECO:0000313" key="6">
    <source>
        <dbReference type="Proteomes" id="UP000800097"/>
    </source>
</evidence>
<dbReference type="OrthoDB" id="4153866at2759"/>
<proteinExistence type="inferred from homology"/>
<dbReference type="GO" id="GO:0006629">
    <property type="term" value="P:lipid metabolic process"/>
    <property type="evidence" value="ECO:0007669"/>
    <property type="project" value="InterPro"/>
</dbReference>
<dbReference type="RefSeq" id="XP_033657751.1">
    <property type="nucleotide sequence ID" value="XM_033800614.1"/>
</dbReference>
<dbReference type="SUPFAM" id="SSF51695">
    <property type="entry name" value="PLC-like phosphodiesterases"/>
    <property type="match status" value="1"/>
</dbReference>
<comment type="similarity">
    <text evidence="1">Belongs to the AIM6 family.</text>
</comment>
<dbReference type="Proteomes" id="UP000800097">
    <property type="component" value="Unassembled WGS sequence"/>
</dbReference>
<protein>
    <recommendedName>
        <fullName evidence="2">Altered inheritance of mitochondria protein 6</fullName>
    </recommendedName>
</protein>
<dbReference type="PANTHER" id="PTHR31571:SF1">
    <property type="entry name" value="ALTERED INHERITANCE OF MITOCHONDRIA PROTEIN 6"/>
    <property type="match status" value="1"/>
</dbReference>
<feature type="transmembrane region" description="Helical" evidence="4">
    <location>
        <begin position="88"/>
        <end position="115"/>
    </location>
</feature>
<keyword evidence="4" id="KW-0472">Membrane</keyword>